<name>W3XNJ9_PESFW</name>
<protein>
    <submittedName>
        <fullName evidence="2">Uncharacterized protein</fullName>
    </submittedName>
</protein>
<dbReference type="GeneID" id="19266474"/>
<reference evidence="3" key="1">
    <citation type="journal article" date="2015" name="BMC Genomics">
        <title>Genomic and transcriptomic analysis of the endophytic fungus Pestalotiopsis fici reveals its lifestyle and high potential for synthesis of natural products.</title>
        <authorList>
            <person name="Wang X."/>
            <person name="Zhang X."/>
            <person name="Liu L."/>
            <person name="Xiang M."/>
            <person name="Wang W."/>
            <person name="Sun X."/>
            <person name="Che Y."/>
            <person name="Guo L."/>
            <person name="Liu G."/>
            <person name="Guo L."/>
            <person name="Wang C."/>
            <person name="Yin W.B."/>
            <person name="Stadler M."/>
            <person name="Zhang X."/>
            <person name="Liu X."/>
        </authorList>
    </citation>
    <scope>NUCLEOTIDE SEQUENCE [LARGE SCALE GENOMIC DNA]</scope>
    <source>
        <strain evidence="3">W106-1 / CGMCC3.15140</strain>
    </source>
</reference>
<accession>W3XNJ9</accession>
<organism evidence="2 3">
    <name type="scientific">Pestalotiopsis fici (strain W106-1 / CGMCC3.15140)</name>
    <dbReference type="NCBI Taxonomy" id="1229662"/>
    <lineage>
        <taxon>Eukaryota</taxon>
        <taxon>Fungi</taxon>
        <taxon>Dikarya</taxon>
        <taxon>Ascomycota</taxon>
        <taxon>Pezizomycotina</taxon>
        <taxon>Sordariomycetes</taxon>
        <taxon>Xylariomycetidae</taxon>
        <taxon>Amphisphaeriales</taxon>
        <taxon>Sporocadaceae</taxon>
        <taxon>Pestalotiopsis</taxon>
    </lineage>
</organism>
<dbReference type="OrthoDB" id="10627144at2759"/>
<feature type="region of interest" description="Disordered" evidence="1">
    <location>
        <begin position="147"/>
        <end position="295"/>
    </location>
</feature>
<dbReference type="AlphaFoldDB" id="W3XNJ9"/>
<feature type="region of interest" description="Disordered" evidence="1">
    <location>
        <begin position="1"/>
        <end position="61"/>
    </location>
</feature>
<dbReference type="EMBL" id="KI912109">
    <property type="protein sequence ID" value="ETS87633.1"/>
    <property type="molecule type" value="Genomic_DNA"/>
</dbReference>
<keyword evidence="3" id="KW-1185">Reference proteome</keyword>
<dbReference type="RefSeq" id="XP_007828233.1">
    <property type="nucleotide sequence ID" value="XM_007830042.1"/>
</dbReference>
<evidence type="ECO:0000256" key="1">
    <source>
        <dbReference type="SAM" id="MobiDB-lite"/>
    </source>
</evidence>
<dbReference type="InParanoid" id="W3XNJ9"/>
<feature type="compositionally biased region" description="Low complexity" evidence="1">
    <location>
        <begin position="246"/>
        <end position="256"/>
    </location>
</feature>
<gene>
    <name evidence="2" type="ORF">PFICI_01461</name>
</gene>
<dbReference type="Proteomes" id="UP000030651">
    <property type="component" value="Unassembled WGS sequence"/>
</dbReference>
<feature type="compositionally biased region" description="Low complexity" evidence="1">
    <location>
        <begin position="206"/>
        <end position="227"/>
    </location>
</feature>
<evidence type="ECO:0000313" key="3">
    <source>
        <dbReference type="Proteomes" id="UP000030651"/>
    </source>
</evidence>
<dbReference type="HOGENOM" id="CLU_888784_0_0_1"/>
<dbReference type="KEGG" id="pfy:PFICI_01461"/>
<proteinExistence type="predicted"/>
<evidence type="ECO:0000313" key="2">
    <source>
        <dbReference type="EMBL" id="ETS87633.1"/>
    </source>
</evidence>
<sequence>MAMVTASPPQVGLLPAATRTGGSHMMISNTKEGGGGTTKSNKPPTAAAPIKPSDQHSRDHQMTAVARQLLGEAKRSRIDRWRAEIDLSEVVCSCSEHPESVQMGMAAAATAAATNITIATKKKQQQQQQQQRHCGCCGRRTSYEDQVLEQQRQRQQQQQSSTSSGHGWEKGRWSIRRRKGEAVGGVGAEISSSSAGSPGGGGVGGPTSFFKKFFSSSSASPSAPSPQQGGGGGGTGRGKMGHGNGATATATVTTATQMYRQDEADDEASGSLRDGDLPSDGEGAKNGKPRLRLDDAAARMRRAQKLLNTQKKG</sequence>
<feature type="compositionally biased region" description="Gly residues" evidence="1">
    <location>
        <begin position="228"/>
        <end position="244"/>
    </location>
</feature>